<feature type="glycosylation site" description="N-linked (GlcNAc...) asparagine" evidence="19">
    <location>
        <position position="95"/>
    </location>
</feature>
<keyword evidence="2 23" id="KW-0121">Carboxypeptidase</keyword>
<dbReference type="GO" id="GO:0046872">
    <property type="term" value="F:metal ion binding"/>
    <property type="evidence" value="ECO:0007669"/>
    <property type="project" value="UniProtKB-KW"/>
</dbReference>
<feature type="active site" description="Proton acceptor 2" evidence="15">
    <location>
        <position position="1049"/>
    </location>
</feature>
<evidence type="ECO:0000256" key="18">
    <source>
        <dbReference type="PIRSR" id="PIRSR601548-4"/>
    </source>
</evidence>
<evidence type="ECO:0000256" key="21">
    <source>
        <dbReference type="PIRSR" id="PIRSR601548-8"/>
    </source>
</evidence>
<feature type="binding site" evidence="21">
    <location>
        <position position="379"/>
    </location>
    <ligand>
        <name>Zn(2+)</name>
        <dbReference type="ChEBI" id="CHEBI:29105"/>
        <label>2</label>
        <note>catalytic</note>
    </ligand>
</feature>
<keyword evidence="7 17" id="KW-0862">Zinc</keyword>
<evidence type="ECO:0000256" key="5">
    <source>
        <dbReference type="ARBA" id="ARBA00022729"/>
    </source>
</evidence>
<dbReference type="OrthoDB" id="10029630at2759"/>
<name>A0A1S3JCL0_LINAN</name>
<keyword evidence="24" id="KW-0472">Membrane</keyword>
<evidence type="ECO:0000256" key="12">
    <source>
        <dbReference type="ARBA" id="ARBA00039858"/>
    </source>
</evidence>
<comment type="catalytic activity">
    <reaction evidence="11">
        <text>Release of a C-terminal dipeptide, oligopeptide-|-Xaa-Yaa, when Xaa is not Pro, and Yaa is neither Asp nor Glu. Thus, conversion of angiotensin I to angiotensin II, with increase in vasoconstrictor activity, but no action on angiotensin II.</text>
        <dbReference type="EC" id="3.4.15.1"/>
    </reaction>
</comment>
<feature type="active site" description="Proton donor 2" evidence="20">
    <location>
        <position position="505"/>
    </location>
</feature>
<protein>
    <recommendedName>
        <fullName evidence="12 23">Angiotensin-converting enzyme</fullName>
        <ecNumber evidence="23">3.4.-.-</ecNumber>
    </recommendedName>
</protein>
<dbReference type="GO" id="GO:0008241">
    <property type="term" value="F:peptidyl-dipeptidase activity"/>
    <property type="evidence" value="ECO:0007669"/>
    <property type="project" value="UniProtKB-EC"/>
</dbReference>
<keyword evidence="24" id="KW-0812">Transmembrane</keyword>
<evidence type="ECO:0000256" key="17">
    <source>
        <dbReference type="PIRSR" id="PIRSR601548-3"/>
    </source>
</evidence>
<dbReference type="PANTHER" id="PTHR10514">
    <property type="entry name" value="ANGIOTENSIN-CONVERTING ENZYME"/>
    <property type="match status" value="1"/>
</dbReference>
<evidence type="ECO:0000256" key="13">
    <source>
        <dbReference type="PIRSR" id="PIRSR601548-1"/>
    </source>
</evidence>
<gene>
    <name evidence="27" type="primary">LOC106171935</name>
</gene>
<accession>A0A1S3JCL0</accession>
<dbReference type="PRINTS" id="PR00791">
    <property type="entry name" value="PEPDIPTASEA"/>
</dbReference>
<evidence type="ECO:0000256" key="20">
    <source>
        <dbReference type="PIRSR" id="PIRSR601548-6"/>
    </source>
</evidence>
<sequence length="1325" mass="152066">MSSLFRLAATVLLVVASSAKGAIAQSNTNETIARAWAEEYNQRAQIVFAESVEADWNYSTNITDYNRDVAHNASIMSAEFDREAAANASLFAWENFTDPDLRRQFRKISDVGSAALLRKDKAKYERLISLVTKMETTYSEGQVCDKKGTCLDLEPGLTRLMATSRDYWELLDAWKGWRDATGRKIRNDYKEFVDLSNEAAVENGYRDTGDYWRSWYDTADFRDQLEQLYEEMKPLYLNLHAYVKNKLKAKYGESLFPPSGHIPAHLLGNMWAQSWNNIFDIVEPFAGKPSVDVTPKMKELNYTPRRMFNISDEFFTSLGLKTMPQEFWDHSMLEKPTDGRRVVCHASAWDFYNQKDFRIKQCTDVTMEELITVHHEMGHVEYYLQYKDQPVVYRRGANPGFHEAVGDVLALSVSTPTHLNQIGLLDNVTNDTESDINYLMSIALDKIAFIPFGYLMDQWRWGVFDGSIKFEDYNKEWWKLRCKYQGVSPPIHRNESDFDPGAKYHIPANTPYIRYFVSYVLQFQFHEALCNTANQTGPLHMCDIYRSTEAGAKLGNMLKLGSSKPWPDALEQVTGTRNMSANAILLYFKPLIDWLKVQNQGQTITWSEECPIEYYTTTSAPSTTTKFKPANSTGRLHNSFFIVAFISVLTRYIVHHSDAVGERARWDCSNTARMSSAFRLAATVLLVVASSAKGAMAQKNMNETIARAWAQEYNQRAQIVFAEKVEAEWNYSTNITDYNRAVAHNASIISAEFDREAAENASSFAWENFTDPDLRRQFRKISDVGSATLLRKDKAKYERLISLVTNMETTYSEGQVCDKNDTCLDLEPGLIRLMATSRDYWELLDAWKGWRDATGRKIRNDYREFVDLSNEAAIENGYLDTGDYWRSWYDTADFRDQLEQLYEEMKPLYLNLHAYVKNKLKAKYGESLFPPSGHIPAHLLGNMWAQSWNNIFDLVEPFAGKPSVDVTPQMKKLNYTARKMFNMSEEFFTSLGLKAMPQEFWDHSMLEKPTDGRKVVCHASAWVFYNQKDFRIKQCTDITMDDLITVHHEMGHVQYDLQCKDQPVVYRGGANPGFQEAVGEVLALSVSTPTHLKEIGLLDNVTNDNESDINYLMSIALDKIAYIPFGYLVDQWRWSVFDGSTKFEDYNKEWWKLRCKYQGVSPPIHRKDDDFDPGAKYHVPANFPYIRYFVSNVLQFQFHEALCSTANQTGPLHMCDIYRSLEAGTKLGNMLKLGSSKPWPEALEQVTGTRNMSANAILLYFKPLIDWLKVQNQGQNITWSEECPTEFYTTTSAPSTAKPANSTGRLHNGFFIVAFISVLALYILR</sequence>
<feature type="disulfide bond" evidence="18 22">
    <location>
        <begin position="344"/>
        <end position="362"/>
    </location>
</feature>
<dbReference type="Gene3D" id="1.10.1370.30">
    <property type="match status" value="4"/>
</dbReference>
<dbReference type="GO" id="GO:0006508">
    <property type="term" value="P:proteolysis"/>
    <property type="evidence" value="ECO:0007669"/>
    <property type="project" value="UniProtKB-KW"/>
</dbReference>
<feature type="disulfide bond" evidence="18">
    <location>
        <begin position="144"/>
        <end position="150"/>
    </location>
</feature>
<dbReference type="EC" id="3.4.-.-" evidence="23"/>
<dbReference type="InterPro" id="IPR001548">
    <property type="entry name" value="Peptidase_M2"/>
</dbReference>
<proteinExistence type="inferred from homology"/>
<feature type="binding site" evidence="16">
    <location>
        <position position="216"/>
    </location>
    <ligand>
        <name>chloride</name>
        <dbReference type="ChEBI" id="CHEBI:17996"/>
        <label>1</label>
    </ligand>
</feature>
<dbReference type="GO" id="GO:0008237">
    <property type="term" value="F:metallopeptidase activity"/>
    <property type="evidence" value="ECO:0007669"/>
    <property type="project" value="UniProtKB-KW"/>
</dbReference>
<evidence type="ECO:0000256" key="25">
    <source>
        <dbReference type="SAM" id="SignalP"/>
    </source>
</evidence>
<feature type="signal peptide" evidence="25">
    <location>
        <begin position="1"/>
        <end position="24"/>
    </location>
</feature>
<keyword evidence="10 14" id="KW-0325">Glycoprotein</keyword>
<evidence type="ECO:0000256" key="3">
    <source>
        <dbReference type="ARBA" id="ARBA00022670"/>
    </source>
</evidence>
<dbReference type="GO" id="GO:0005886">
    <property type="term" value="C:plasma membrane"/>
    <property type="evidence" value="ECO:0007669"/>
    <property type="project" value="TreeGrafter"/>
</dbReference>
<comment type="cofactor">
    <cofactor evidence="23">
        <name>Zn(2+)</name>
        <dbReference type="ChEBI" id="CHEBI:29105"/>
    </cofactor>
    <text evidence="23">Binds 2 Zn(2+) ions per subunit.</text>
</comment>
<feature type="glycosylation site" description="N-linked (GlcNAc...) asparagine; partial" evidence="14">
    <location>
        <position position="578"/>
    </location>
</feature>
<dbReference type="FunFam" id="1.10.1370.30:FF:000004">
    <property type="entry name" value="Angiotensin-converting enzyme"/>
    <property type="match status" value="2"/>
</dbReference>
<keyword evidence="4 17" id="KW-0479">Metal-binding</keyword>
<evidence type="ECO:0000256" key="7">
    <source>
        <dbReference type="ARBA" id="ARBA00022833"/>
    </source>
</evidence>
<evidence type="ECO:0000256" key="24">
    <source>
        <dbReference type="SAM" id="Phobius"/>
    </source>
</evidence>
<feature type="active site" description="Proton donor 1" evidence="13">
    <location>
        <position position="505"/>
    </location>
</feature>
<organism evidence="26 27">
    <name type="scientific">Lingula anatina</name>
    <name type="common">Brachiopod</name>
    <name type="synonym">Lingula unguis</name>
    <dbReference type="NCBI Taxonomy" id="7574"/>
    <lineage>
        <taxon>Eukaryota</taxon>
        <taxon>Metazoa</taxon>
        <taxon>Spiralia</taxon>
        <taxon>Lophotrochozoa</taxon>
        <taxon>Brachiopoda</taxon>
        <taxon>Linguliformea</taxon>
        <taxon>Lingulata</taxon>
        <taxon>Lingulida</taxon>
        <taxon>Linguloidea</taxon>
        <taxon>Lingulidae</taxon>
        <taxon>Lingula</taxon>
    </lineage>
</organism>
<evidence type="ECO:0000256" key="8">
    <source>
        <dbReference type="ARBA" id="ARBA00023049"/>
    </source>
</evidence>
<feature type="disulfide bond" evidence="22">
    <location>
        <begin position="1017"/>
        <end position="1035"/>
    </location>
</feature>
<reference evidence="27" key="1">
    <citation type="submission" date="2025-08" db="UniProtKB">
        <authorList>
            <consortium name="RefSeq"/>
        </authorList>
    </citation>
    <scope>IDENTIFICATION</scope>
    <source>
        <tissue evidence="27">Gonads</tissue>
    </source>
</reference>
<feature type="binding site" evidence="16">
    <location>
        <position position="514"/>
    </location>
    <ligand>
        <name>chloride</name>
        <dbReference type="ChEBI" id="CHEBI:17996"/>
        <label>1</label>
    </ligand>
</feature>
<evidence type="ECO:0000256" key="2">
    <source>
        <dbReference type="ARBA" id="ARBA00022645"/>
    </source>
</evidence>
<evidence type="ECO:0000256" key="1">
    <source>
        <dbReference type="ARBA" id="ARBA00008139"/>
    </source>
</evidence>
<evidence type="ECO:0000313" key="26">
    <source>
        <dbReference type="Proteomes" id="UP000085678"/>
    </source>
</evidence>
<feature type="chain" id="PRO_5010380300" description="Angiotensin-converting enzyme" evidence="25">
    <location>
        <begin position="25"/>
        <end position="1325"/>
    </location>
</feature>
<evidence type="ECO:0000256" key="15">
    <source>
        <dbReference type="PIRSR" id="PIRSR601548-11"/>
    </source>
</evidence>
<comment type="caution">
    <text evidence="22">Lacks conserved residue(s) required for the propagation of feature annotation.</text>
</comment>
<evidence type="ECO:0000313" key="27">
    <source>
        <dbReference type="RefSeq" id="XP_013407921.1"/>
    </source>
</evidence>
<keyword evidence="3 23" id="KW-0645">Protease</keyword>
<evidence type="ECO:0000256" key="9">
    <source>
        <dbReference type="ARBA" id="ARBA00023157"/>
    </source>
</evidence>
<feature type="binding site" evidence="17">
    <location>
        <position position="375"/>
    </location>
    <ligand>
        <name>Zn(2+)</name>
        <dbReference type="ChEBI" id="CHEBI:29105"/>
        <label>1</label>
        <note>catalytic</note>
    </ligand>
</feature>
<dbReference type="InParanoid" id="A0A1S3JCL0"/>
<evidence type="ECO:0000256" key="10">
    <source>
        <dbReference type="ARBA" id="ARBA00023180"/>
    </source>
</evidence>
<evidence type="ECO:0000256" key="19">
    <source>
        <dbReference type="PIRSR" id="PIRSR601548-5"/>
    </source>
</evidence>
<dbReference type="GO" id="GO:0004180">
    <property type="term" value="F:carboxypeptidase activity"/>
    <property type="evidence" value="ECO:0007669"/>
    <property type="project" value="UniProtKB-KW"/>
</dbReference>
<evidence type="ECO:0000256" key="6">
    <source>
        <dbReference type="ARBA" id="ARBA00022801"/>
    </source>
</evidence>
<dbReference type="KEGG" id="lak:106171935"/>
<feature type="binding site" evidence="17">
    <location>
        <position position="403"/>
    </location>
    <ligand>
        <name>Zn(2+)</name>
        <dbReference type="ChEBI" id="CHEBI:29105"/>
        <label>1</label>
        <note>catalytic</note>
    </ligand>
</feature>
<dbReference type="PROSITE" id="PS52011">
    <property type="entry name" value="PEPTIDASE_M2"/>
    <property type="match status" value="2"/>
</dbReference>
<feature type="transmembrane region" description="Helical" evidence="24">
    <location>
        <begin position="1306"/>
        <end position="1324"/>
    </location>
</feature>
<dbReference type="Pfam" id="PF01401">
    <property type="entry name" value="Peptidase_M2"/>
    <property type="match status" value="2"/>
</dbReference>
<evidence type="ECO:0000256" key="11">
    <source>
        <dbReference type="ARBA" id="ARBA00036868"/>
    </source>
</evidence>
<comment type="similarity">
    <text evidence="1 22 23">Belongs to the peptidase M2 family.</text>
</comment>
<keyword evidence="24" id="KW-1133">Transmembrane helix</keyword>
<feature type="disulfide bond" evidence="18">
    <location>
        <begin position="530"/>
        <end position="542"/>
    </location>
</feature>
<keyword evidence="9 18" id="KW-1015">Disulfide bond</keyword>
<evidence type="ECO:0000256" key="22">
    <source>
        <dbReference type="PROSITE-ProRule" id="PRU01355"/>
    </source>
</evidence>
<feature type="active site" description="Proton acceptor 2" evidence="20">
    <location>
        <position position="376"/>
    </location>
</feature>
<evidence type="ECO:0000256" key="23">
    <source>
        <dbReference type="RuleBase" id="RU361144"/>
    </source>
</evidence>
<feature type="glycosylation site" description="N-linked (GlcNAc...) asparagine" evidence="19">
    <location>
        <position position="430"/>
    </location>
</feature>
<keyword evidence="5 25" id="KW-0732">Signal</keyword>
<dbReference type="CDD" id="cd06461">
    <property type="entry name" value="M2_ACE"/>
    <property type="match status" value="2"/>
</dbReference>
<dbReference type="RefSeq" id="XP_013407921.1">
    <property type="nucleotide sequence ID" value="XM_013552467.1"/>
</dbReference>
<feature type="binding site" evidence="17">
    <location>
        <position position="379"/>
    </location>
    <ligand>
        <name>Zn(2+)</name>
        <dbReference type="ChEBI" id="CHEBI:29105"/>
        <label>1</label>
        <note>catalytic</note>
    </ligand>
</feature>
<dbReference type="Proteomes" id="UP000085678">
    <property type="component" value="Unplaced"/>
</dbReference>
<dbReference type="PANTHER" id="PTHR10514:SF27">
    <property type="entry name" value="ANGIOTENSIN-CONVERTING ENZYME"/>
    <property type="match status" value="1"/>
</dbReference>
<feature type="glycosylation site" description="N-linked (GlcNAc...) asparagine" evidence="14">
    <location>
        <position position="61"/>
    </location>
</feature>
<dbReference type="GeneID" id="106171935"/>
<feature type="binding site" evidence="21">
    <location>
        <position position="403"/>
    </location>
    <ligand>
        <name>Zn(2+)</name>
        <dbReference type="ChEBI" id="CHEBI:29105"/>
        <label>2</label>
        <note>catalytic</note>
    </ligand>
</feature>
<keyword evidence="6 23" id="KW-0378">Hydrolase</keyword>
<evidence type="ECO:0000256" key="14">
    <source>
        <dbReference type="PIRSR" id="PIRSR601548-10"/>
    </source>
</evidence>
<evidence type="ECO:0000256" key="16">
    <source>
        <dbReference type="PIRSR" id="PIRSR601548-2"/>
    </source>
</evidence>
<feature type="binding site" evidence="21">
    <location>
        <position position="375"/>
    </location>
    <ligand>
        <name>Zn(2+)</name>
        <dbReference type="ChEBI" id="CHEBI:29105"/>
        <label>2</label>
        <note>catalytic</note>
    </ligand>
</feature>
<keyword evidence="26" id="KW-1185">Reference proteome</keyword>
<dbReference type="SUPFAM" id="SSF55486">
    <property type="entry name" value="Metalloproteases ('zincins'), catalytic domain"/>
    <property type="match status" value="2"/>
</dbReference>
<keyword evidence="8 23" id="KW-0482">Metalloprotease</keyword>
<feature type="active site" description="Proton donor 2" evidence="15">
    <location>
        <position position="1178"/>
    </location>
</feature>
<evidence type="ECO:0000256" key="4">
    <source>
        <dbReference type="ARBA" id="ARBA00022723"/>
    </source>
</evidence>
<feature type="active site" description="Proton acceptor 1" evidence="13">
    <location>
        <position position="376"/>
    </location>
</feature>